<keyword evidence="3" id="KW-1185">Reference proteome</keyword>
<organism evidence="2 3">
    <name type="scientific">Allohahella marinimesophila</name>
    <dbReference type="NCBI Taxonomy" id="1054972"/>
    <lineage>
        <taxon>Bacteria</taxon>
        <taxon>Pseudomonadati</taxon>
        <taxon>Pseudomonadota</taxon>
        <taxon>Gammaproteobacteria</taxon>
        <taxon>Oceanospirillales</taxon>
        <taxon>Hahellaceae</taxon>
        <taxon>Allohahella</taxon>
    </lineage>
</organism>
<comment type="caution">
    <text evidence="2">The sequence shown here is derived from an EMBL/GenBank/DDBJ whole genome shotgun (WGS) entry which is preliminary data.</text>
</comment>
<feature type="signal peptide" evidence="1">
    <location>
        <begin position="1"/>
        <end position="22"/>
    </location>
</feature>
<dbReference type="InterPro" id="IPR042230">
    <property type="entry name" value="CusF_sf"/>
</dbReference>
<dbReference type="InterPro" id="IPR021647">
    <property type="entry name" value="CusF_Ec"/>
</dbReference>
<sequence length="152" mass="16338">MQTIISYALAATLAIASTAAIADTVKDEGKHSGMSGGMSGEMHEGMNDDMHKNMDDMHKNMKGMQGQMGAKKGMKHDGGPMSSGVLRNIDTDARTLTIKHGPIKNLGMPPMSMVFQTDEGVNLDGLEAGEKIKFRVVDRQGKMTITEIQPDS</sequence>
<evidence type="ECO:0000313" key="2">
    <source>
        <dbReference type="EMBL" id="GAA3947388.1"/>
    </source>
</evidence>
<accession>A0ABP7NHZ8</accession>
<protein>
    <recommendedName>
        <fullName evidence="4">Cu and Ag efflux protein CusF</fullName>
    </recommendedName>
</protein>
<proteinExistence type="predicted"/>
<feature type="chain" id="PRO_5047476706" description="Cu and Ag efflux protein CusF" evidence="1">
    <location>
        <begin position="23"/>
        <end position="152"/>
    </location>
</feature>
<name>A0ABP7NHZ8_9GAMM</name>
<dbReference type="Pfam" id="PF11604">
    <property type="entry name" value="CusF_Ec"/>
    <property type="match status" value="1"/>
</dbReference>
<evidence type="ECO:0000256" key="1">
    <source>
        <dbReference type="SAM" id="SignalP"/>
    </source>
</evidence>
<dbReference type="Proteomes" id="UP001501337">
    <property type="component" value="Unassembled WGS sequence"/>
</dbReference>
<reference evidence="3" key="1">
    <citation type="journal article" date="2019" name="Int. J. Syst. Evol. Microbiol.">
        <title>The Global Catalogue of Microorganisms (GCM) 10K type strain sequencing project: providing services to taxonomists for standard genome sequencing and annotation.</title>
        <authorList>
            <consortium name="The Broad Institute Genomics Platform"/>
            <consortium name="The Broad Institute Genome Sequencing Center for Infectious Disease"/>
            <person name="Wu L."/>
            <person name="Ma J."/>
        </authorList>
    </citation>
    <scope>NUCLEOTIDE SEQUENCE [LARGE SCALE GENOMIC DNA]</scope>
    <source>
        <strain evidence="3">JCM 17555</strain>
    </source>
</reference>
<dbReference type="EMBL" id="BAABBO010000001">
    <property type="protein sequence ID" value="GAA3947388.1"/>
    <property type="molecule type" value="Genomic_DNA"/>
</dbReference>
<keyword evidence="1" id="KW-0732">Signal</keyword>
<dbReference type="RefSeq" id="WP_344802605.1">
    <property type="nucleotide sequence ID" value="NZ_BAABBO010000001.1"/>
</dbReference>
<dbReference type="Gene3D" id="2.40.50.320">
    <property type="entry name" value="Copper binding periplasmic protein CusF"/>
    <property type="match status" value="1"/>
</dbReference>
<evidence type="ECO:0008006" key="4">
    <source>
        <dbReference type="Google" id="ProtNLM"/>
    </source>
</evidence>
<gene>
    <name evidence="2" type="ORF">GCM10022278_03240</name>
</gene>
<evidence type="ECO:0000313" key="3">
    <source>
        <dbReference type="Proteomes" id="UP001501337"/>
    </source>
</evidence>